<evidence type="ECO:0000313" key="4">
    <source>
        <dbReference type="Proteomes" id="UP001201812"/>
    </source>
</evidence>
<keyword evidence="4" id="KW-1185">Reference proteome</keyword>
<organism evidence="3 4">
    <name type="scientific">Ditylenchus destructor</name>
    <dbReference type="NCBI Taxonomy" id="166010"/>
    <lineage>
        <taxon>Eukaryota</taxon>
        <taxon>Metazoa</taxon>
        <taxon>Ecdysozoa</taxon>
        <taxon>Nematoda</taxon>
        <taxon>Chromadorea</taxon>
        <taxon>Rhabditida</taxon>
        <taxon>Tylenchina</taxon>
        <taxon>Tylenchomorpha</taxon>
        <taxon>Sphaerularioidea</taxon>
        <taxon>Anguinidae</taxon>
        <taxon>Anguininae</taxon>
        <taxon>Ditylenchus</taxon>
    </lineage>
</organism>
<sequence>MYFSNNARGGRLSQARPMLFSAVLIVSMLSVAFSDGIPNQDKPALRLMGPMPAKSGEGKGVEKPYFNPKEYKISDYMTLIQGLNQDIKSEWRKFDQRVESVAQTVSQMVEQINALESSMKKRPSLSAVLPQAISQIDLLLVALGIVLVFLISALIMVGCFSFLRFSQPRVPPQYASVEKLLGSPFPNGP</sequence>
<dbReference type="EMBL" id="JAKKPZ010000059">
    <property type="protein sequence ID" value="KAI1705193.1"/>
    <property type="molecule type" value="Genomic_DNA"/>
</dbReference>
<evidence type="ECO:0000256" key="2">
    <source>
        <dbReference type="SAM" id="SignalP"/>
    </source>
</evidence>
<feature type="transmembrane region" description="Helical" evidence="1">
    <location>
        <begin position="138"/>
        <end position="163"/>
    </location>
</feature>
<protein>
    <submittedName>
        <fullName evidence="3">Uncharacterized protein</fullName>
    </submittedName>
</protein>
<name>A0AAD4QZ79_9BILA</name>
<evidence type="ECO:0000313" key="3">
    <source>
        <dbReference type="EMBL" id="KAI1705193.1"/>
    </source>
</evidence>
<feature type="signal peptide" evidence="2">
    <location>
        <begin position="1"/>
        <end position="34"/>
    </location>
</feature>
<gene>
    <name evidence="3" type="ORF">DdX_13798</name>
</gene>
<dbReference type="Proteomes" id="UP001201812">
    <property type="component" value="Unassembled WGS sequence"/>
</dbReference>
<reference evidence="3" key="1">
    <citation type="submission" date="2022-01" db="EMBL/GenBank/DDBJ databases">
        <title>Genome Sequence Resource for Two Populations of Ditylenchus destructor, the Migratory Endoparasitic Phytonematode.</title>
        <authorList>
            <person name="Zhang H."/>
            <person name="Lin R."/>
            <person name="Xie B."/>
        </authorList>
    </citation>
    <scope>NUCLEOTIDE SEQUENCE</scope>
    <source>
        <strain evidence="3">BazhouSP</strain>
    </source>
</reference>
<comment type="caution">
    <text evidence="3">The sequence shown here is derived from an EMBL/GenBank/DDBJ whole genome shotgun (WGS) entry which is preliminary data.</text>
</comment>
<accession>A0AAD4QZ79</accession>
<feature type="chain" id="PRO_5042029461" evidence="2">
    <location>
        <begin position="35"/>
        <end position="189"/>
    </location>
</feature>
<dbReference type="AlphaFoldDB" id="A0AAD4QZ79"/>
<keyword evidence="2" id="KW-0732">Signal</keyword>
<proteinExistence type="predicted"/>
<keyword evidence="1" id="KW-0812">Transmembrane</keyword>
<keyword evidence="1" id="KW-1133">Transmembrane helix</keyword>
<evidence type="ECO:0000256" key="1">
    <source>
        <dbReference type="SAM" id="Phobius"/>
    </source>
</evidence>
<keyword evidence="1" id="KW-0472">Membrane</keyword>